<gene>
    <name evidence="4" type="ORF">HNR48_000108</name>
</gene>
<dbReference type="Pfam" id="PF06155">
    <property type="entry name" value="GBBH-like_N"/>
    <property type="match status" value="1"/>
</dbReference>
<dbReference type="PANTHER" id="PTHR35303">
    <property type="entry name" value="OS02G0197800 PROTEIN"/>
    <property type="match status" value="1"/>
</dbReference>
<dbReference type="PANTHER" id="PTHR35303:SF5">
    <property type="entry name" value="OS02G0197800 PROTEIN"/>
    <property type="match status" value="1"/>
</dbReference>
<evidence type="ECO:0000256" key="1">
    <source>
        <dbReference type="ARBA" id="ARBA00022723"/>
    </source>
</evidence>
<evidence type="ECO:0000259" key="3">
    <source>
        <dbReference type="Pfam" id="PF06155"/>
    </source>
</evidence>
<dbReference type="AlphaFoldDB" id="A0A7X0JPC3"/>
<proteinExistence type="predicted"/>
<protein>
    <submittedName>
        <fullName evidence="4">DUF971 family protein</fullName>
    </submittedName>
</protein>
<dbReference type="Gene3D" id="3.30.2020.30">
    <property type="match status" value="1"/>
</dbReference>
<name>A0A7X0JPC3_9GAMM</name>
<dbReference type="RefSeq" id="WP_166853043.1">
    <property type="nucleotide sequence ID" value="NZ_JAAONY010000001.1"/>
</dbReference>
<keyword evidence="5" id="KW-1185">Reference proteome</keyword>
<dbReference type="InterPro" id="IPR010376">
    <property type="entry name" value="GBBH-like_N"/>
</dbReference>
<dbReference type="InterPro" id="IPR038492">
    <property type="entry name" value="GBBH-like_N_sf"/>
</dbReference>
<accession>A0A7X0JPC3</accession>
<keyword evidence="1" id="KW-0479">Metal-binding</keyword>
<feature type="domain" description="Gamma-butyrobetaine hydroxylase-like N-terminal" evidence="3">
    <location>
        <begin position="7"/>
        <end position="89"/>
    </location>
</feature>
<dbReference type="InParanoid" id="A0A7X0JPC3"/>
<keyword evidence="2" id="KW-0408">Iron</keyword>
<organism evidence="4 5">
    <name type="scientific">Pseudoteredinibacter isoporae</name>
    <dbReference type="NCBI Taxonomy" id="570281"/>
    <lineage>
        <taxon>Bacteria</taxon>
        <taxon>Pseudomonadati</taxon>
        <taxon>Pseudomonadota</taxon>
        <taxon>Gammaproteobacteria</taxon>
        <taxon>Cellvibrionales</taxon>
        <taxon>Cellvibrionaceae</taxon>
        <taxon>Pseudoteredinibacter</taxon>
    </lineage>
</organism>
<evidence type="ECO:0000256" key="2">
    <source>
        <dbReference type="ARBA" id="ARBA00023004"/>
    </source>
</evidence>
<comment type="caution">
    <text evidence="4">The sequence shown here is derived from an EMBL/GenBank/DDBJ whole genome shotgun (WGS) entry which is preliminary data.</text>
</comment>
<sequence>MQSPTRIELHRKSQELEISFSDATYHLSAEFLRVHSPSAEVKGHGPGQEVLQHGKQHVGIQTLEPNGHYAIRILFDDGHDSGIYSWSYLAELGKNQESMWQNYLQKLDDAGLSRDPDTQIIRLG</sequence>
<dbReference type="GO" id="GO:0046872">
    <property type="term" value="F:metal ion binding"/>
    <property type="evidence" value="ECO:0007669"/>
    <property type="project" value="UniProtKB-KW"/>
</dbReference>
<dbReference type="EMBL" id="JACHHT010000001">
    <property type="protein sequence ID" value="MBB6519830.1"/>
    <property type="molecule type" value="Genomic_DNA"/>
</dbReference>
<evidence type="ECO:0000313" key="4">
    <source>
        <dbReference type="EMBL" id="MBB6519830.1"/>
    </source>
</evidence>
<reference evidence="4 5" key="1">
    <citation type="submission" date="2020-08" db="EMBL/GenBank/DDBJ databases">
        <title>Genomic Encyclopedia of Type Strains, Phase IV (KMG-IV): sequencing the most valuable type-strain genomes for metagenomic binning, comparative biology and taxonomic classification.</title>
        <authorList>
            <person name="Goeker M."/>
        </authorList>
    </citation>
    <scope>NUCLEOTIDE SEQUENCE [LARGE SCALE GENOMIC DNA]</scope>
    <source>
        <strain evidence="4 5">DSM 22368</strain>
    </source>
</reference>
<evidence type="ECO:0000313" key="5">
    <source>
        <dbReference type="Proteomes" id="UP000528457"/>
    </source>
</evidence>
<dbReference type="Proteomes" id="UP000528457">
    <property type="component" value="Unassembled WGS sequence"/>
</dbReference>